<protein>
    <submittedName>
        <fullName evidence="1">(thale cress) hypothetical protein</fullName>
    </submittedName>
</protein>
<evidence type="ECO:0000313" key="2">
    <source>
        <dbReference type="Proteomes" id="UP000516314"/>
    </source>
</evidence>
<organism evidence="1 2">
    <name type="scientific">Arabidopsis thaliana</name>
    <name type="common">Mouse-ear cress</name>
    <dbReference type="NCBI Taxonomy" id="3702"/>
    <lineage>
        <taxon>Eukaryota</taxon>
        <taxon>Viridiplantae</taxon>
        <taxon>Streptophyta</taxon>
        <taxon>Embryophyta</taxon>
        <taxon>Tracheophyta</taxon>
        <taxon>Spermatophyta</taxon>
        <taxon>Magnoliopsida</taxon>
        <taxon>eudicotyledons</taxon>
        <taxon>Gunneridae</taxon>
        <taxon>Pentapetalae</taxon>
        <taxon>rosids</taxon>
        <taxon>malvids</taxon>
        <taxon>Brassicales</taxon>
        <taxon>Brassicaceae</taxon>
        <taxon>Camelineae</taxon>
        <taxon>Arabidopsis</taxon>
    </lineage>
</organism>
<sequence>MAISHDNRVRTTSVDCKLGSANLKRGLKGELKKQQNVVGNV</sequence>
<accession>A0A7G2EGF2</accession>
<proteinExistence type="predicted"/>
<dbReference type="Proteomes" id="UP000516314">
    <property type="component" value="Chromosome 2"/>
</dbReference>
<name>A0A7G2EGF2_ARATH</name>
<reference evidence="1 2" key="1">
    <citation type="submission" date="2020-09" db="EMBL/GenBank/DDBJ databases">
        <authorList>
            <person name="Ashkenazy H."/>
        </authorList>
    </citation>
    <scope>NUCLEOTIDE SEQUENCE [LARGE SCALE GENOMIC DNA]</scope>
    <source>
        <strain evidence="2">cv. Cdm-0</strain>
    </source>
</reference>
<gene>
    <name evidence="1" type="ORF">AT9943_LOCUS9480</name>
</gene>
<dbReference type="AlphaFoldDB" id="A0A7G2EGF2"/>
<dbReference type="EMBL" id="LR881467">
    <property type="protein sequence ID" value="CAD5321412.1"/>
    <property type="molecule type" value="Genomic_DNA"/>
</dbReference>
<evidence type="ECO:0000313" key="1">
    <source>
        <dbReference type="EMBL" id="CAD5321412.1"/>
    </source>
</evidence>